<dbReference type="SUPFAM" id="SSF47240">
    <property type="entry name" value="Ferritin-like"/>
    <property type="match status" value="1"/>
</dbReference>
<gene>
    <name evidence="2" type="primary">paaA</name>
    <name evidence="2" type="ORF">NCTC8179_03400</name>
</gene>
<sequence length="179" mass="20922">MPNFLWPVCQSNGENLQRRGFHQRQGFEACMALAQGSEAQKQMLQDAINRFWWPALMMFGPNDDNSPNSARSLAWKIKRFTNDELRQRFVDNTVPQVEMLGMTVPDPDLHFDTESGHYRFGEIDWQEFNEVINGRGICNQERLDAKRKAGKKVPGYGKQRWPMHKNNMPVRSHKEIQNE</sequence>
<dbReference type="PANTHER" id="PTHR30458">
    <property type="entry name" value="PHENYLACETIC ACID DEGRADATION PROTEIN PAA"/>
    <property type="match status" value="1"/>
</dbReference>
<organism evidence="2 3">
    <name type="scientific">Escherichia coli</name>
    <dbReference type="NCBI Taxonomy" id="562"/>
    <lineage>
        <taxon>Bacteria</taxon>
        <taxon>Pseudomonadati</taxon>
        <taxon>Pseudomonadota</taxon>
        <taxon>Gammaproteobacteria</taxon>
        <taxon>Enterobacterales</taxon>
        <taxon>Enterobacteriaceae</taxon>
        <taxon>Escherichia</taxon>
    </lineage>
</organism>
<feature type="region of interest" description="Disordered" evidence="1">
    <location>
        <begin position="148"/>
        <end position="179"/>
    </location>
</feature>
<dbReference type="GO" id="GO:0010124">
    <property type="term" value="P:phenylacetate catabolic process"/>
    <property type="evidence" value="ECO:0007669"/>
    <property type="project" value="InterPro"/>
</dbReference>
<dbReference type="AlphaFoldDB" id="A0A376ZZ65"/>
<reference evidence="2 3" key="1">
    <citation type="submission" date="2018-06" db="EMBL/GenBank/DDBJ databases">
        <authorList>
            <consortium name="Pathogen Informatics"/>
            <person name="Doyle S."/>
        </authorList>
    </citation>
    <scope>NUCLEOTIDE SEQUENCE [LARGE SCALE GENOMIC DNA]</scope>
    <source>
        <strain evidence="2 3">NCTC8179</strain>
    </source>
</reference>
<evidence type="ECO:0000313" key="2">
    <source>
        <dbReference type="EMBL" id="STK86531.1"/>
    </source>
</evidence>
<dbReference type="GO" id="GO:0005829">
    <property type="term" value="C:cytosol"/>
    <property type="evidence" value="ECO:0007669"/>
    <property type="project" value="TreeGrafter"/>
</dbReference>
<dbReference type="InterPro" id="IPR009078">
    <property type="entry name" value="Ferritin-like_SF"/>
</dbReference>
<dbReference type="Gene3D" id="1.20.1260.10">
    <property type="match status" value="1"/>
</dbReference>
<dbReference type="Pfam" id="PF05138">
    <property type="entry name" value="PaaA_PaaC"/>
    <property type="match status" value="1"/>
</dbReference>
<dbReference type="InterPro" id="IPR007814">
    <property type="entry name" value="PaaA_PaaC"/>
</dbReference>
<evidence type="ECO:0000313" key="3">
    <source>
        <dbReference type="Proteomes" id="UP000255543"/>
    </source>
</evidence>
<evidence type="ECO:0000256" key="1">
    <source>
        <dbReference type="SAM" id="MobiDB-lite"/>
    </source>
</evidence>
<dbReference type="EMBL" id="UGEB01000001">
    <property type="protein sequence ID" value="STK86531.1"/>
    <property type="molecule type" value="Genomic_DNA"/>
</dbReference>
<dbReference type="PANTHER" id="PTHR30458:SF2">
    <property type="entry name" value="1,2-PHENYLACETYL-COA EPOXIDASE, SUBUNIT A"/>
    <property type="match status" value="1"/>
</dbReference>
<proteinExistence type="predicted"/>
<protein>
    <submittedName>
        <fullName evidence="2">Phenylacetate-CoA oxygenase subunit PaaA</fullName>
    </submittedName>
</protein>
<accession>A0A376ZZ65</accession>
<dbReference type="InterPro" id="IPR052703">
    <property type="entry name" value="Aromatic_CoA_ox/epox"/>
</dbReference>
<dbReference type="Proteomes" id="UP000255543">
    <property type="component" value="Unassembled WGS sequence"/>
</dbReference>
<name>A0A376ZZ65_ECOLX</name>
<dbReference type="InterPro" id="IPR012347">
    <property type="entry name" value="Ferritin-like"/>
</dbReference>